<organism evidence="5 6">
    <name type="scientific">Microbacterium yannicii</name>
    <dbReference type="NCBI Taxonomy" id="671622"/>
    <lineage>
        <taxon>Bacteria</taxon>
        <taxon>Bacillati</taxon>
        <taxon>Actinomycetota</taxon>
        <taxon>Actinomycetes</taxon>
        <taxon>Micrococcales</taxon>
        <taxon>Microbacteriaceae</taxon>
        <taxon>Microbacterium</taxon>
    </lineage>
</organism>
<dbReference type="EMBL" id="BAABKZ010000001">
    <property type="protein sequence ID" value="GAA5087885.1"/>
    <property type="molecule type" value="Genomic_DNA"/>
</dbReference>
<proteinExistence type="inferred from homology"/>
<dbReference type="InterPro" id="IPR044993">
    <property type="entry name" value="BXL"/>
</dbReference>
<dbReference type="SUPFAM" id="SSF52279">
    <property type="entry name" value="Beta-D-glucan exohydrolase, C-terminal domain"/>
    <property type="match status" value="1"/>
</dbReference>
<dbReference type="InterPro" id="IPR001764">
    <property type="entry name" value="Glyco_hydro_3_N"/>
</dbReference>
<evidence type="ECO:0000313" key="6">
    <source>
        <dbReference type="Proteomes" id="UP001501407"/>
    </source>
</evidence>
<accession>A0ABP9LY41</accession>
<dbReference type="Gene3D" id="3.20.20.300">
    <property type="entry name" value="Glycoside hydrolase, family 3, N-terminal domain"/>
    <property type="match status" value="1"/>
</dbReference>
<evidence type="ECO:0000256" key="1">
    <source>
        <dbReference type="ARBA" id="ARBA00005336"/>
    </source>
</evidence>
<keyword evidence="3 5" id="KW-0378">Hydrolase</keyword>
<dbReference type="InterPro" id="IPR008999">
    <property type="entry name" value="Actin-crosslinking"/>
</dbReference>
<reference evidence="6" key="1">
    <citation type="journal article" date="2019" name="Int. J. Syst. Evol. Microbiol.">
        <title>The Global Catalogue of Microorganisms (GCM) 10K type strain sequencing project: providing services to taxonomists for standard genome sequencing and annotation.</title>
        <authorList>
            <consortium name="The Broad Institute Genomics Platform"/>
            <consortium name="The Broad Institute Genome Sequencing Center for Infectious Disease"/>
            <person name="Wu L."/>
            <person name="Ma J."/>
        </authorList>
    </citation>
    <scope>NUCLEOTIDE SEQUENCE [LARGE SCALE GENOMIC DNA]</scope>
    <source>
        <strain evidence="6">JCM 18959</strain>
    </source>
</reference>
<dbReference type="InterPro" id="IPR017853">
    <property type="entry name" value="GH"/>
</dbReference>
<dbReference type="Gene3D" id="2.60.120.380">
    <property type="match status" value="1"/>
</dbReference>
<dbReference type="InterPro" id="IPR036881">
    <property type="entry name" value="Glyco_hydro_3_C_sf"/>
</dbReference>
<keyword evidence="2" id="KW-0732">Signal</keyword>
<gene>
    <name evidence="5" type="ORF">GCM10025760_09600</name>
</gene>
<comment type="caution">
    <text evidence="5">The sequence shown here is derived from an EMBL/GenBank/DDBJ whole genome shotgun (WGS) entry which is preliminary data.</text>
</comment>
<dbReference type="InterPro" id="IPR002772">
    <property type="entry name" value="Glyco_hydro_3_C"/>
</dbReference>
<keyword evidence="6" id="KW-1185">Reference proteome</keyword>
<dbReference type="PANTHER" id="PTHR42721">
    <property type="entry name" value="SUGAR HYDROLASE-RELATED"/>
    <property type="match status" value="1"/>
</dbReference>
<evidence type="ECO:0000256" key="2">
    <source>
        <dbReference type="ARBA" id="ARBA00022729"/>
    </source>
</evidence>
<dbReference type="InterPro" id="IPR036962">
    <property type="entry name" value="Glyco_hydro_3_N_sf"/>
</dbReference>
<protein>
    <submittedName>
        <fullName evidence="5">Glycoside hydrolase family 3 C-terminal domain-containing protein</fullName>
    </submittedName>
</protein>
<name>A0ABP9LY41_9MICO</name>
<comment type="similarity">
    <text evidence="1">Belongs to the glycosyl hydrolase 3 family.</text>
</comment>
<dbReference type="RefSeq" id="WP_194412795.1">
    <property type="nucleotide sequence ID" value="NZ_BAABKZ010000001.1"/>
</dbReference>
<sequence length="850" mass="90940">MNETLTDAAAQPIGDHRVDEPVFRQVDQPLAVRARDLLDRLTPDERIAMLHQAAPAIERLGVPAWHTGCEALHGVAWLGRATVFPQPVGLAATWDTELVRQVGEVAAVEVRAKRAENPMVSLNVWAPVVNTLRHPAWGRNEEGYSEDPHVTAQFGTAYSRGLRGEHPRVWRTVPALKHFLAYNNETDRSTTSSEMSLRTLHEEELPAFREALEAGAAGGIMLAYNQVNGVPAHTQPELVAEARSWSDESIAVVSDAGAPTFLVTTQRAQPDHVHAAAALVRSGLDSFTDNEADAEPTIGYLREALAAGLLTTDDIDRAVVRLLELRIRTGEFDGADDPYAGIGVEAIDAPEARALARETVARSVVVLRNDDGVLPLSDAGRVAVVGPLADLVLTDWYAGTPPYAVGIGAAAAERFGEAEVVTGADTVALRAASNGRYVVAAADGAVVEASADTVGEEALFDVTDWGDGILTLRSHASGLLLTGGAWPMRADAARVGGWVVQESFRRHLHADGSWSLLHLGSGRWVRTFRDSGLLAAEAVTLENAERFGVRVVRSGASAVADAAARADAVIVAVGNDPHLAGRETEDRPHLRLPAAAAEVWRVARDANPRAVLTVVSSYPYVLDDTDAATVVWSSHGGQELGHGVIDVLAGDREPYGRLSQSWPATEEQAGDLFDYDTLRQGATYRHQADAPTFAFGHGLTYSSVAYESVTADAATAAPAPTHRHAGFAPRADEAVVRAVVRVRNTGDRDAEELVQLYALPGQGFALPTPRRVLVAYRRVRLAPGETADVELSFSPDRLAVWDDDARLPGAVDDWLHAGALRVQHGSYVLAAGRSAWDLPVRAAFEVTAAS</sequence>
<dbReference type="InterPro" id="IPR013783">
    <property type="entry name" value="Ig-like_fold"/>
</dbReference>
<dbReference type="Pfam" id="PF14310">
    <property type="entry name" value="Fn3-like"/>
    <property type="match status" value="1"/>
</dbReference>
<dbReference type="InterPro" id="IPR026891">
    <property type="entry name" value="Fn3-like"/>
</dbReference>
<dbReference type="Pfam" id="PF01915">
    <property type="entry name" value="Glyco_hydro_3_C"/>
    <property type="match status" value="1"/>
</dbReference>
<dbReference type="CDD" id="cd23343">
    <property type="entry name" value="beta-trefoil_FSCN_BglX-like"/>
    <property type="match status" value="1"/>
</dbReference>
<dbReference type="PANTHER" id="PTHR42721:SF3">
    <property type="entry name" value="BETA-D-XYLOSIDASE 5-RELATED"/>
    <property type="match status" value="1"/>
</dbReference>
<evidence type="ECO:0000256" key="3">
    <source>
        <dbReference type="ARBA" id="ARBA00022801"/>
    </source>
</evidence>
<evidence type="ECO:0000259" key="4">
    <source>
        <dbReference type="SMART" id="SM01217"/>
    </source>
</evidence>
<dbReference type="Proteomes" id="UP001501407">
    <property type="component" value="Unassembled WGS sequence"/>
</dbReference>
<feature type="domain" description="Fibronectin type III-like" evidence="4">
    <location>
        <begin position="752"/>
        <end position="835"/>
    </location>
</feature>
<dbReference type="GO" id="GO:0016787">
    <property type="term" value="F:hydrolase activity"/>
    <property type="evidence" value="ECO:0007669"/>
    <property type="project" value="UniProtKB-KW"/>
</dbReference>
<dbReference type="Pfam" id="PF00933">
    <property type="entry name" value="Glyco_hydro_3"/>
    <property type="match status" value="1"/>
</dbReference>
<dbReference type="SUPFAM" id="SSF50405">
    <property type="entry name" value="Actin-crosslinking proteins"/>
    <property type="match status" value="1"/>
</dbReference>
<evidence type="ECO:0000313" key="5">
    <source>
        <dbReference type="EMBL" id="GAA5087885.1"/>
    </source>
</evidence>
<dbReference type="Gene3D" id="2.60.40.10">
    <property type="entry name" value="Immunoglobulins"/>
    <property type="match status" value="1"/>
</dbReference>
<dbReference type="SUPFAM" id="SSF51445">
    <property type="entry name" value="(Trans)glycosidases"/>
    <property type="match status" value="1"/>
</dbReference>
<dbReference type="SMART" id="SM01217">
    <property type="entry name" value="Fn3_like"/>
    <property type="match status" value="1"/>
</dbReference>
<dbReference type="Gene3D" id="3.40.50.1700">
    <property type="entry name" value="Glycoside hydrolase family 3 C-terminal domain"/>
    <property type="match status" value="1"/>
</dbReference>